<organism evidence="3">
    <name type="scientific">Cyberlindnera fabianii</name>
    <name type="common">Yeast</name>
    <name type="synonym">Hansenula fabianii</name>
    <dbReference type="NCBI Taxonomy" id="36022"/>
    <lineage>
        <taxon>Eukaryota</taxon>
        <taxon>Fungi</taxon>
        <taxon>Dikarya</taxon>
        <taxon>Ascomycota</taxon>
        <taxon>Saccharomycotina</taxon>
        <taxon>Saccharomycetes</taxon>
        <taxon>Phaffomycetales</taxon>
        <taxon>Phaffomycetaceae</taxon>
        <taxon>Cyberlindnera</taxon>
    </lineage>
</organism>
<accession>A0A061B9I8</accession>
<dbReference type="OrthoDB" id="342131at2759"/>
<gene>
    <name evidence="3" type="ORF">CYFA0S_24e00804g</name>
</gene>
<evidence type="ECO:0000256" key="1">
    <source>
        <dbReference type="SAM" id="MobiDB-lite"/>
    </source>
</evidence>
<dbReference type="InterPro" id="IPR036322">
    <property type="entry name" value="WD40_repeat_dom_sf"/>
</dbReference>
<sequence length="1352" mass="154341">MSVSFVPGEPSKHPQTVAQAQWHGHAVAAYCSGNNLIVLDGMTNLQTLYLDSDACAVDINPYNGAIAVAVGSQVLIYEPMHEFMAVPRWQFSTRLVHPADHSPVSTLSWGRHDEIVTGSDFLTLWEVRREYGVIQVAVRWTKKQATPVYLAKLSQDSQLIASCGRYDRLLKVWHSNASGENPYFALTYLLHPDYVTDIRWKRYDPEHMPTTGSFTNALYSICKDEHLRIWSSHEHENNHMVQLWGSLDLSDHDCEDGHDKTGKEQQKKKKRKFVFILDNYIISQSLTRLHEVQNKPLPPHVHSDLALVFSEDGHHTSYALDNVSLNPPRLINISKIKDITFRQSAFVRTPQFLHFAEPLVDKDTGEISMLIHDLNGCIKHSKIDVSFLLEDTKDTQIAYLSHKFTGHTKSIQRIDRTSNGEAMLTCSRFEENAVWIPQYLKDSVTLKKKSIVRTPCPISKAVLFHQGDMLLTICAESLILWDTSIRIASELARIEIDSVTSSPECFAVIPLEKHRDDKHYVMAIYKDQTRAWAVEGKTISEAKIENLPVKDDEVHLIAAIDPVGTVHTSERAILSVIDKKGYLRRFSAKIVGDEVKWTEATPMYSNIANASYIRGSSISKFAIVDESKQRLTIWDLNRGVLEYEEEFDEPVRDIDWTSTENKQSILAVGFLNHSLLYTQLRYDYTNKTPAFLAIKKIDIQSYTTHAIGDSVWLKDGILVVGAGNQIFISDKNLDMNDKFTKYSIGSRNIVSNDILTLCAVLNGVLPLYHPQLLIQSLFNGKIELVKEILLRLFLKIRELELAGETIEKLGSTLGFDTTKFSEKTFVKSHDFEEPYTEFNDNVCDLLKEKLLNHSLPYLTRHQQITLMSTVEAVIDINQNFTTFDQNGLRFYLGAKLFQLHKESQDALTMRDINWAMHSENKEMLLQLVETSVKDRKVLWSTAKEYGLAYWLKYDDLVRTMESVARNEFTNQETRDPSKCAIYYLALKKKQILHGLWRTAIGNPEQSKMLNFLKNDFKEDRWRKAALKNAFVLLSKHRYMDAACFFLLGNSLKDAVNVLIRQIDDIDLAIAVCRVHEGDNGPVLKDLLQKHLLSRAVLSGDRWTTSYIFWKLRQQSRSIQALVKSPIEAITEEEKVNIVMTDKAKSFLEDDPLLIVLYENLREKNLNYFHGSLKITPQEETEFILRVASIYTRMGCDYLSADLVKNWTFLRVDDIKKEQSELHLKKLAQSGTGNLLEKYGFSPNARRRASFISDYKAQKDDDSEVVVPSSSNNLNGNGTHADISNEKGYPNGNGNGNSENLSILERYGLASHAKTREEEKKEEEEKKKKTANYTPPPQTAFQEPDMSAFNFGF</sequence>
<dbReference type="PANTHER" id="PTHR13950">
    <property type="entry name" value="RABCONNECTIN-RELATED"/>
    <property type="match status" value="1"/>
</dbReference>
<dbReference type="EMBL" id="LK052909">
    <property type="protein sequence ID" value="CDR46598.1"/>
    <property type="molecule type" value="Genomic_DNA"/>
</dbReference>
<dbReference type="GO" id="GO:0007035">
    <property type="term" value="P:vacuolar acidification"/>
    <property type="evidence" value="ECO:0007669"/>
    <property type="project" value="TreeGrafter"/>
</dbReference>
<evidence type="ECO:0000259" key="2">
    <source>
        <dbReference type="Pfam" id="PF12234"/>
    </source>
</evidence>
<proteinExistence type="predicted"/>
<feature type="domain" description="RAVE complex protein Rav1 C-terminal" evidence="2">
    <location>
        <begin position="585"/>
        <end position="1202"/>
    </location>
</feature>
<dbReference type="SUPFAM" id="SSF50978">
    <property type="entry name" value="WD40 repeat-like"/>
    <property type="match status" value="1"/>
</dbReference>
<dbReference type="InterPro" id="IPR015943">
    <property type="entry name" value="WD40/YVTN_repeat-like_dom_sf"/>
</dbReference>
<dbReference type="InterPro" id="IPR022033">
    <property type="entry name" value="Rav1p_C"/>
</dbReference>
<dbReference type="InterPro" id="IPR052208">
    <property type="entry name" value="DmX-like/RAVE_component"/>
</dbReference>
<name>A0A061B9I8_CYBFA</name>
<protein>
    <submittedName>
        <fullName evidence="3">CYFA0S24e00804g1_1</fullName>
    </submittedName>
</protein>
<dbReference type="GO" id="GO:0043291">
    <property type="term" value="C:RAVE complex"/>
    <property type="evidence" value="ECO:0007669"/>
    <property type="project" value="TreeGrafter"/>
</dbReference>
<feature type="compositionally biased region" description="Low complexity" evidence="1">
    <location>
        <begin position="1264"/>
        <end position="1276"/>
    </location>
</feature>
<dbReference type="PANTHER" id="PTHR13950:SF9">
    <property type="entry name" value="RABCONNECTIN-3A"/>
    <property type="match status" value="1"/>
</dbReference>
<reference evidence="3" key="1">
    <citation type="journal article" date="2014" name="Genome Announc.">
        <title>Genome sequence of the yeast Cyberlindnera fabianii (Hansenula fabianii).</title>
        <authorList>
            <person name="Freel K.C."/>
            <person name="Sarilar V."/>
            <person name="Neuveglise C."/>
            <person name="Devillers H."/>
            <person name="Friedrich A."/>
            <person name="Schacherer J."/>
        </authorList>
    </citation>
    <scope>NUCLEOTIDE SEQUENCE</scope>
    <source>
        <strain evidence="3">YJS4271</strain>
    </source>
</reference>
<dbReference type="Pfam" id="PF12234">
    <property type="entry name" value="Rav1p_C"/>
    <property type="match status" value="1"/>
</dbReference>
<dbReference type="VEuPathDB" id="FungiDB:BON22_2820"/>
<dbReference type="Gene3D" id="2.130.10.10">
    <property type="entry name" value="YVTN repeat-like/Quinoprotein amine dehydrogenase"/>
    <property type="match status" value="1"/>
</dbReference>
<feature type="compositionally biased region" description="Basic and acidic residues" evidence="1">
    <location>
        <begin position="1313"/>
        <end position="1326"/>
    </location>
</feature>
<evidence type="ECO:0000313" key="3">
    <source>
        <dbReference type="EMBL" id="CDR46598.1"/>
    </source>
</evidence>
<dbReference type="PhylomeDB" id="A0A061B9I8"/>
<feature type="region of interest" description="Disordered" evidence="1">
    <location>
        <begin position="1261"/>
        <end position="1352"/>
    </location>
</feature>